<dbReference type="Proteomes" id="UP000002745">
    <property type="component" value="Chromosome"/>
</dbReference>
<evidence type="ECO:0000259" key="2">
    <source>
        <dbReference type="Pfam" id="PF04773"/>
    </source>
</evidence>
<dbReference type="Pfam" id="PF16220">
    <property type="entry name" value="DUF4880"/>
    <property type="match status" value="1"/>
</dbReference>
<evidence type="ECO:0000313" key="6">
    <source>
        <dbReference type="Proteomes" id="UP000002745"/>
    </source>
</evidence>
<dbReference type="GO" id="GO:0016989">
    <property type="term" value="F:sigma factor antagonist activity"/>
    <property type="evidence" value="ECO:0007669"/>
    <property type="project" value="TreeGrafter"/>
</dbReference>
<dbReference type="PIRSF" id="PIRSF018266">
    <property type="entry name" value="FecR"/>
    <property type="match status" value="1"/>
</dbReference>
<dbReference type="PANTHER" id="PTHR30273:SF2">
    <property type="entry name" value="PROTEIN FECR"/>
    <property type="match status" value="1"/>
</dbReference>
<gene>
    <name evidence="5" type="ordered locus">Hbal_2619</name>
</gene>
<dbReference type="InterPro" id="IPR032623">
    <property type="entry name" value="FecR_N"/>
</dbReference>
<accession>C6XPM9</accession>
<dbReference type="Pfam" id="PF04773">
    <property type="entry name" value="FecR"/>
    <property type="match status" value="1"/>
</dbReference>
<feature type="transmembrane region" description="Helical" evidence="1">
    <location>
        <begin position="93"/>
        <end position="114"/>
    </location>
</feature>
<dbReference type="InterPro" id="IPR032508">
    <property type="entry name" value="FecR_C"/>
</dbReference>
<dbReference type="STRING" id="582402.Hbal_2619"/>
<sequence length="349" mass="39486">MTNEKKILSLPTRQRREAQAAEWVTKLDADTVSAIDRARFDQWMSSSEKNRECYYRIAKAWSALDDLEELQHLAESDDVAELLKQNRRQSRKIVQSIGAMAAMLIIGFSTWVALPYLNTQTYKYEAFISTAVGEMQNIQLPDGSLIKANTNTHLVIHYSKNSRDINLLRGEAFFEVAHAPDRPFSVVAGDRQVRAVGTAFNVRLREAKLAVTVEEGRVALINKKAMLVQNKNPENNAAQELTQISAGQRAVFDTDIEELEVLQAENLQRRLSWRNGILSFSGEPLSFMISEVSRYSNVEIEIADESLKDMPVAGYFKVGEVDAMLEVLDLMSDVTIERIDQNKVRLTKK</sequence>
<dbReference type="InterPro" id="IPR012373">
    <property type="entry name" value="Ferrdict_sens_TM"/>
</dbReference>
<dbReference type="AlphaFoldDB" id="C6XPM9"/>
<dbReference type="eggNOG" id="COG3712">
    <property type="taxonomic scope" value="Bacteria"/>
</dbReference>
<dbReference type="HOGENOM" id="CLU_050192_0_2_5"/>
<dbReference type="Gene3D" id="3.55.50.30">
    <property type="match status" value="1"/>
</dbReference>
<reference evidence="6" key="1">
    <citation type="journal article" date="2011" name="J. Bacteriol.">
        <title>Genome sequences of eight morphologically diverse alphaproteobacteria.</title>
        <authorList>
            <consortium name="US DOE Joint Genome Institute"/>
            <person name="Brown P.J."/>
            <person name="Kysela D.T."/>
            <person name="Buechlein A."/>
            <person name="Hemmerich C."/>
            <person name="Brun Y.V."/>
        </authorList>
    </citation>
    <scope>NUCLEOTIDE SEQUENCE [LARGE SCALE GENOMIC DNA]</scope>
    <source>
        <strain evidence="6">ATCC 49814 / DSM 5838 / IFAM 1418</strain>
    </source>
</reference>
<protein>
    <submittedName>
        <fullName evidence="5">Anti-FecI sigma factor, FecR</fullName>
    </submittedName>
</protein>
<proteinExistence type="predicted"/>
<dbReference type="Gene3D" id="2.60.120.1440">
    <property type="match status" value="1"/>
</dbReference>
<dbReference type="EMBL" id="CP001678">
    <property type="protein sequence ID" value="ACT60294.1"/>
    <property type="molecule type" value="Genomic_DNA"/>
</dbReference>
<evidence type="ECO:0000256" key="1">
    <source>
        <dbReference type="SAM" id="Phobius"/>
    </source>
</evidence>
<feature type="domain" description="Protein FecR C-terminal" evidence="4">
    <location>
        <begin position="278"/>
        <end position="344"/>
    </location>
</feature>
<evidence type="ECO:0000259" key="3">
    <source>
        <dbReference type="Pfam" id="PF16220"/>
    </source>
</evidence>
<dbReference type="KEGG" id="hba:Hbal_2619"/>
<keyword evidence="6" id="KW-1185">Reference proteome</keyword>
<keyword evidence="1" id="KW-0472">Membrane</keyword>
<dbReference type="OrthoDB" id="636724at2"/>
<dbReference type="PANTHER" id="PTHR30273">
    <property type="entry name" value="PERIPLASMIC SIGNAL SENSOR AND SIGMA FACTOR ACTIVATOR FECR-RELATED"/>
    <property type="match status" value="1"/>
</dbReference>
<dbReference type="RefSeq" id="WP_015828444.1">
    <property type="nucleotide sequence ID" value="NC_012982.1"/>
</dbReference>
<keyword evidence="1" id="KW-0812">Transmembrane</keyword>
<keyword evidence="1" id="KW-1133">Transmembrane helix</keyword>
<feature type="domain" description="FecR N-terminal" evidence="3">
    <location>
        <begin position="19"/>
        <end position="58"/>
    </location>
</feature>
<feature type="domain" description="FecR protein" evidence="2">
    <location>
        <begin position="128"/>
        <end position="218"/>
    </location>
</feature>
<evidence type="ECO:0000313" key="5">
    <source>
        <dbReference type="EMBL" id="ACT60294.1"/>
    </source>
</evidence>
<evidence type="ECO:0000259" key="4">
    <source>
        <dbReference type="Pfam" id="PF16344"/>
    </source>
</evidence>
<dbReference type="InterPro" id="IPR006860">
    <property type="entry name" value="FecR"/>
</dbReference>
<dbReference type="Pfam" id="PF16344">
    <property type="entry name" value="FecR_C"/>
    <property type="match status" value="1"/>
</dbReference>
<organism evidence="5 6">
    <name type="scientific">Hirschia baltica (strain ATCC 49814 / DSM 5838 / IFAM 1418)</name>
    <dbReference type="NCBI Taxonomy" id="582402"/>
    <lineage>
        <taxon>Bacteria</taxon>
        <taxon>Pseudomonadati</taxon>
        <taxon>Pseudomonadota</taxon>
        <taxon>Alphaproteobacteria</taxon>
        <taxon>Hyphomonadales</taxon>
        <taxon>Hyphomonadaceae</taxon>
        <taxon>Hirschia</taxon>
    </lineage>
</organism>
<name>C6XPM9_HIRBI</name>